<dbReference type="InterPro" id="IPR023352">
    <property type="entry name" value="MAPEG-like_dom_sf"/>
</dbReference>
<accession>A0A9Q0YCD0</accession>
<evidence type="ECO:0000256" key="7">
    <source>
        <dbReference type="SAM" id="Phobius"/>
    </source>
</evidence>
<dbReference type="SUPFAM" id="SSF161084">
    <property type="entry name" value="MAPEG domain-like"/>
    <property type="match status" value="1"/>
</dbReference>
<evidence type="ECO:0000313" key="9">
    <source>
        <dbReference type="Proteomes" id="UP001152320"/>
    </source>
</evidence>
<reference evidence="8" key="1">
    <citation type="submission" date="2021-10" db="EMBL/GenBank/DDBJ databases">
        <title>Tropical sea cucumber genome reveals ecological adaptation and Cuvierian tubules defense mechanism.</title>
        <authorList>
            <person name="Chen T."/>
        </authorList>
    </citation>
    <scope>NUCLEOTIDE SEQUENCE</scope>
    <source>
        <strain evidence="8">Nanhai2018</strain>
        <tissue evidence="8">Muscle</tissue>
    </source>
</reference>
<dbReference type="GO" id="GO:0004364">
    <property type="term" value="F:glutathione transferase activity"/>
    <property type="evidence" value="ECO:0007669"/>
    <property type="project" value="TreeGrafter"/>
</dbReference>
<evidence type="ECO:0000256" key="2">
    <source>
        <dbReference type="ARBA" id="ARBA00022692"/>
    </source>
</evidence>
<keyword evidence="9" id="KW-1185">Reference proteome</keyword>
<evidence type="ECO:0000256" key="3">
    <source>
        <dbReference type="ARBA" id="ARBA00022751"/>
    </source>
</evidence>
<sequence length="158" mass="17849">MAAQLDLKEIFLPSIISLAASYQLGKFARTVGKARGKFKVPPPATDGDEGFVRVFRAQQNTVEMAPIFYSTMWVSSIFFHPVPSAVASLGYLYARHQYFHQYSKDAESRIKPFILSIKFIQILFLMSFAGVINFGLKSYVNIDIPGRVMDFIGPYIKH</sequence>
<dbReference type="GO" id="GO:0005789">
    <property type="term" value="C:endoplasmic reticulum membrane"/>
    <property type="evidence" value="ECO:0007669"/>
    <property type="project" value="UniProtKB-SubCell"/>
</dbReference>
<dbReference type="OrthoDB" id="410651at2759"/>
<dbReference type="EMBL" id="JAIZAY010000138">
    <property type="protein sequence ID" value="KAJ8018924.1"/>
    <property type="molecule type" value="Genomic_DNA"/>
</dbReference>
<organism evidence="8 9">
    <name type="scientific">Holothuria leucospilota</name>
    <name type="common">Black long sea cucumber</name>
    <name type="synonym">Mertensiothuria leucospilota</name>
    <dbReference type="NCBI Taxonomy" id="206669"/>
    <lineage>
        <taxon>Eukaryota</taxon>
        <taxon>Metazoa</taxon>
        <taxon>Echinodermata</taxon>
        <taxon>Eleutherozoa</taxon>
        <taxon>Echinozoa</taxon>
        <taxon>Holothuroidea</taxon>
        <taxon>Aspidochirotacea</taxon>
        <taxon>Aspidochirotida</taxon>
        <taxon>Holothuriidae</taxon>
        <taxon>Holothuria</taxon>
    </lineage>
</organism>
<evidence type="ECO:0000256" key="4">
    <source>
        <dbReference type="ARBA" id="ARBA00022824"/>
    </source>
</evidence>
<dbReference type="PANTHER" id="PTHR10250">
    <property type="entry name" value="MICROSOMAL GLUTATHIONE S-TRANSFERASE"/>
    <property type="match status" value="1"/>
</dbReference>
<keyword evidence="4" id="KW-0256">Endoplasmic reticulum</keyword>
<gene>
    <name evidence="8" type="ORF">HOLleu_42808</name>
</gene>
<dbReference type="PANTHER" id="PTHR10250:SF15">
    <property type="entry name" value="MICROSOMAL GLUTATHIONE S-TRANSFERASE-RELATED"/>
    <property type="match status" value="1"/>
</dbReference>
<comment type="caution">
    <text evidence="8">The sequence shown here is derived from an EMBL/GenBank/DDBJ whole genome shotgun (WGS) entry which is preliminary data.</text>
</comment>
<dbReference type="FunFam" id="1.20.120.550:FF:000003">
    <property type="entry name" value="Leukotriene C4 synthase"/>
    <property type="match status" value="1"/>
</dbReference>
<evidence type="ECO:0000256" key="6">
    <source>
        <dbReference type="ARBA" id="ARBA00023136"/>
    </source>
</evidence>
<feature type="transmembrane region" description="Helical" evidence="7">
    <location>
        <begin position="72"/>
        <end position="94"/>
    </location>
</feature>
<feature type="transmembrane region" description="Helical" evidence="7">
    <location>
        <begin position="115"/>
        <end position="136"/>
    </location>
</feature>
<dbReference type="InterPro" id="IPR001129">
    <property type="entry name" value="Membr-assoc_MAPEG"/>
</dbReference>
<keyword evidence="3" id="KW-0434">Leukotriene biosynthesis</keyword>
<evidence type="ECO:0000256" key="1">
    <source>
        <dbReference type="ARBA" id="ARBA00004477"/>
    </source>
</evidence>
<dbReference type="GO" id="GO:0005635">
    <property type="term" value="C:nuclear envelope"/>
    <property type="evidence" value="ECO:0007669"/>
    <property type="project" value="TreeGrafter"/>
</dbReference>
<keyword evidence="2 7" id="KW-0812">Transmembrane</keyword>
<evidence type="ECO:0000313" key="8">
    <source>
        <dbReference type="EMBL" id="KAJ8018924.1"/>
    </source>
</evidence>
<evidence type="ECO:0000256" key="5">
    <source>
        <dbReference type="ARBA" id="ARBA00022989"/>
    </source>
</evidence>
<dbReference type="Proteomes" id="UP001152320">
    <property type="component" value="Unassembled WGS sequence"/>
</dbReference>
<protein>
    <submittedName>
        <fullName evidence="8">Microsomal glutathione S-transferase 2</fullName>
    </submittedName>
</protein>
<dbReference type="GO" id="GO:0019370">
    <property type="term" value="P:leukotriene biosynthetic process"/>
    <property type="evidence" value="ECO:0007669"/>
    <property type="project" value="UniProtKB-KW"/>
</dbReference>
<comment type="subcellular location">
    <subcellularLocation>
        <location evidence="1">Endoplasmic reticulum membrane</location>
        <topology evidence="1">Multi-pass membrane protein</topology>
    </subcellularLocation>
</comment>
<dbReference type="Gene3D" id="1.20.120.550">
    <property type="entry name" value="Membrane associated eicosanoid/glutathione metabolism-like domain"/>
    <property type="match status" value="1"/>
</dbReference>
<proteinExistence type="predicted"/>
<dbReference type="PRINTS" id="PR00488">
    <property type="entry name" value="5LPOXGNASEAP"/>
</dbReference>
<dbReference type="InterPro" id="IPR001446">
    <property type="entry name" value="5_LipOase_AP"/>
</dbReference>
<keyword evidence="6 7" id="KW-0472">Membrane</keyword>
<dbReference type="AlphaFoldDB" id="A0A9Q0YCD0"/>
<name>A0A9Q0YCD0_HOLLE</name>
<dbReference type="GO" id="GO:0008047">
    <property type="term" value="F:enzyme activator activity"/>
    <property type="evidence" value="ECO:0007669"/>
    <property type="project" value="InterPro"/>
</dbReference>
<dbReference type="InterPro" id="IPR050997">
    <property type="entry name" value="MAPEG"/>
</dbReference>
<dbReference type="GO" id="GO:0004602">
    <property type="term" value="F:glutathione peroxidase activity"/>
    <property type="evidence" value="ECO:0007669"/>
    <property type="project" value="TreeGrafter"/>
</dbReference>
<keyword evidence="5 7" id="KW-1133">Transmembrane helix</keyword>
<dbReference type="Pfam" id="PF01124">
    <property type="entry name" value="MAPEG"/>
    <property type="match status" value="1"/>
</dbReference>